<dbReference type="AlphaFoldDB" id="A0A9D1UB50"/>
<feature type="domain" description="HNH nuclease" evidence="1">
    <location>
        <begin position="154"/>
        <end position="213"/>
    </location>
</feature>
<organism evidence="2 3">
    <name type="scientific">Candidatus Acetatifactor stercoripullorum</name>
    <dbReference type="NCBI Taxonomy" id="2838414"/>
    <lineage>
        <taxon>Bacteria</taxon>
        <taxon>Bacillati</taxon>
        <taxon>Bacillota</taxon>
        <taxon>Clostridia</taxon>
        <taxon>Lachnospirales</taxon>
        <taxon>Lachnospiraceae</taxon>
        <taxon>Acetatifactor</taxon>
    </lineage>
</organism>
<dbReference type="CDD" id="cd00085">
    <property type="entry name" value="HNHc"/>
    <property type="match status" value="1"/>
</dbReference>
<dbReference type="Proteomes" id="UP000824265">
    <property type="component" value="Unassembled WGS sequence"/>
</dbReference>
<evidence type="ECO:0000259" key="1">
    <source>
        <dbReference type="SMART" id="SM00507"/>
    </source>
</evidence>
<reference evidence="2" key="1">
    <citation type="journal article" date="2021" name="PeerJ">
        <title>Extensive microbial diversity within the chicken gut microbiome revealed by metagenomics and culture.</title>
        <authorList>
            <person name="Gilroy R."/>
            <person name="Ravi A."/>
            <person name="Getino M."/>
            <person name="Pursley I."/>
            <person name="Horton D.L."/>
            <person name="Alikhan N.F."/>
            <person name="Baker D."/>
            <person name="Gharbi K."/>
            <person name="Hall N."/>
            <person name="Watson M."/>
            <person name="Adriaenssens E.M."/>
            <person name="Foster-Nyarko E."/>
            <person name="Jarju S."/>
            <person name="Secka A."/>
            <person name="Antonio M."/>
            <person name="Oren A."/>
            <person name="Chaudhuri R.R."/>
            <person name="La Ragione R."/>
            <person name="Hildebrand F."/>
            <person name="Pallen M.J."/>
        </authorList>
    </citation>
    <scope>NUCLEOTIDE SEQUENCE</scope>
    <source>
        <strain evidence="2">CHK195-6426</strain>
    </source>
</reference>
<dbReference type="EMBL" id="DXGH01000007">
    <property type="protein sequence ID" value="HIW80161.1"/>
    <property type="molecule type" value="Genomic_DNA"/>
</dbReference>
<sequence>MISATYFRRLLEEGSSARARGYRKGYNAESDEHSTDMHDFYTSLLDHGAMWKLRNGSVICTAMPYGNEKSICDSFRALIDKFDYPMSIRFRFLEDRYRYRPNGDHMIVIYCDSSQDEFDPTCSDEEIRRKAFRHSSAEALRYQTIGNSFIRDRYVSEYAKRRARGRCQLCGSLAPFIDQYGHPYLESHHVIWLADGGSDSVDNVVALCPNCHRKMHSLNLEEDVQTLLRVVSSMN</sequence>
<name>A0A9D1UB50_9FIRM</name>
<comment type="caution">
    <text evidence="2">The sequence shown here is derived from an EMBL/GenBank/DDBJ whole genome shotgun (WGS) entry which is preliminary data.</text>
</comment>
<dbReference type="GO" id="GO:0004519">
    <property type="term" value="F:endonuclease activity"/>
    <property type="evidence" value="ECO:0007669"/>
    <property type="project" value="UniProtKB-KW"/>
</dbReference>
<dbReference type="InterPro" id="IPR002711">
    <property type="entry name" value="HNH"/>
</dbReference>
<keyword evidence="2" id="KW-0378">Hydrolase</keyword>
<protein>
    <submittedName>
        <fullName evidence="2">HNH endonuclease</fullName>
    </submittedName>
</protein>
<keyword evidence="2" id="KW-0255">Endonuclease</keyword>
<reference evidence="2" key="2">
    <citation type="submission" date="2021-04" db="EMBL/GenBank/DDBJ databases">
        <authorList>
            <person name="Gilroy R."/>
        </authorList>
    </citation>
    <scope>NUCLEOTIDE SEQUENCE</scope>
    <source>
        <strain evidence="2">CHK195-6426</strain>
    </source>
</reference>
<dbReference type="SMART" id="SM00507">
    <property type="entry name" value="HNHc"/>
    <property type="match status" value="1"/>
</dbReference>
<evidence type="ECO:0000313" key="3">
    <source>
        <dbReference type="Proteomes" id="UP000824265"/>
    </source>
</evidence>
<dbReference type="GO" id="GO:0003676">
    <property type="term" value="F:nucleic acid binding"/>
    <property type="evidence" value="ECO:0007669"/>
    <property type="project" value="InterPro"/>
</dbReference>
<dbReference type="Gene3D" id="1.10.30.50">
    <property type="match status" value="1"/>
</dbReference>
<accession>A0A9D1UB50</accession>
<proteinExistence type="predicted"/>
<dbReference type="Pfam" id="PF01844">
    <property type="entry name" value="HNH"/>
    <property type="match status" value="1"/>
</dbReference>
<dbReference type="InterPro" id="IPR003615">
    <property type="entry name" value="HNH_nuc"/>
</dbReference>
<evidence type="ECO:0000313" key="2">
    <source>
        <dbReference type="EMBL" id="HIW80161.1"/>
    </source>
</evidence>
<keyword evidence="2" id="KW-0540">Nuclease</keyword>
<gene>
    <name evidence="2" type="ORF">H9742_01320</name>
</gene>
<dbReference type="GO" id="GO:0008270">
    <property type="term" value="F:zinc ion binding"/>
    <property type="evidence" value="ECO:0007669"/>
    <property type="project" value="InterPro"/>
</dbReference>